<keyword evidence="3" id="KW-0347">Helicase</keyword>
<feature type="domain" description="Helicase ATP-binding" evidence="2">
    <location>
        <begin position="1"/>
        <end position="125"/>
    </location>
</feature>
<comment type="caution">
    <text evidence="3">The sequence shown here is derived from an EMBL/GenBank/DDBJ whole genome shotgun (WGS) entry which is preliminary data.</text>
</comment>
<keyword evidence="4" id="KW-1185">Reference proteome</keyword>
<proteinExistence type="inferred from homology"/>
<dbReference type="Gene3D" id="3.40.50.300">
    <property type="entry name" value="P-loop containing nucleotide triphosphate hydrolases"/>
    <property type="match status" value="1"/>
</dbReference>
<dbReference type="GO" id="GO:0003676">
    <property type="term" value="F:nucleic acid binding"/>
    <property type="evidence" value="ECO:0007669"/>
    <property type="project" value="InterPro"/>
</dbReference>
<keyword evidence="3" id="KW-0067">ATP-binding</keyword>
<dbReference type="STRING" id="50429.A0A2B4R8E2"/>
<dbReference type="SUPFAM" id="SSF52540">
    <property type="entry name" value="P-loop containing nucleoside triphosphate hydrolases"/>
    <property type="match status" value="1"/>
</dbReference>
<dbReference type="GO" id="GO:0005737">
    <property type="term" value="C:cytoplasm"/>
    <property type="evidence" value="ECO:0007669"/>
    <property type="project" value="TreeGrafter"/>
</dbReference>
<dbReference type="GO" id="GO:0005694">
    <property type="term" value="C:chromosome"/>
    <property type="evidence" value="ECO:0007669"/>
    <property type="project" value="TreeGrafter"/>
</dbReference>
<dbReference type="EMBL" id="LSMT01001070">
    <property type="protein sequence ID" value="PFX13099.1"/>
    <property type="molecule type" value="Genomic_DNA"/>
</dbReference>
<dbReference type="GO" id="GO:0043138">
    <property type="term" value="F:3'-5' DNA helicase activity"/>
    <property type="evidence" value="ECO:0007669"/>
    <property type="project" value="TreeGrafter"/>
</dbReference>
<keyword evidence="3" id="KW-0378">Hydrolase</keyword>
<dbReference type="InterPro" id="IPR014001">
    <property type="entry name" value="Helicase_ATP-bd"/>
</dbReference>
<dbReference type="GO" id="GO:0005524">
    <property type="term" value="F:ATP binding"/>
    <property type="evidence" value="ECO:0007669"/>
    <property type="project" value="InterPro"/>
</dbReference>
<sequence>MNVGKRKEQEKLFENFAMDEGAKFSVSPEVFEGRCSIIFAQPEALLSAEGRKLMCSKVFQDNVAACVIDEAHCVELWGEDFRDDFKELAALKAFFPRVPTLAPTATPHLVKKLKFSLSMTSAKMVCVNPNRQNIYLNKEMRLNNNFGKDSYSAILEPIAEELAM</sequence>
<dbReference type="Proteomes" id="UP000225706">
    <property type="component" value="Unassembled WGS sequence"/>
</dbReference>
<evidence type="ECO:0000256" key="1">
    <source>
        <dbReference type="ARBA" id="ARBA00005446"/>
    </source>
</evidence>
<dbReference type="GO" id="GO:0000724">
    <property type="term" value="P:double-strand break repair via homologous recombination"/>
    <property type="evidence" value="ECO:0007669"/>
    <property type="project" value="TreeGrafter"/>
</dbReference>
<evidence type="ECO:0000313" key="3">
    <source>
        <dbReference type="EMBL" id="PFX13099.1"/>
    </source>
</evidence>
<organism evidence="3 4">
    <name type="scientific">Stylophora pistillata</name>
    <name type="common">Smooth cauliflower coral</name>
    <dbReference type="NCBI Taxonomy" id="50429"/>
    <lineage>
        <taxon>Eukaryota</taxon>
        <taxon>Metazoa</taxon>
        <taxon>Cnidaria</taxon>
        <taxon>Anthozoa</taxon>
        <taxon>Hexacorallia</taxon>
        <taxon>Scleractinia</taxon>
        <taxon>Astrocoeniina</taxon>
        <taxon>Pocilloporidae</taxon>
        <taxon>Stylophora</taxon>
    </lineage>
</organism>
<dbReference type="InterPro" id="IPR011545">
    <property type="entry name" value="DEAD/DEAH_box_helicase_dom"/>
</dbReference>
<dbReference type="PROSITE" id="PS51192">
    <property type="entry name" value="HELICASE_ATP_BIND_1"/>
    <property type="match status" value="1"/>
</dbReference>
<keyword evidence="3" id="KW-0547">Nucleotide-binding</keyword>
<dbReference type="AlphaFoldDB" id="A0A2B4R8E2"/>
<protein>
    <submittedName>
        <fullName evidence="3">Werner syndrome ATP-dependent helicase-like</fullName>
    </submittedName>
</protein>
<dbReference type="GO" id="GO:0009378">
    <property type="term" value="F:four-way junction helicase activity"/>
    <property type="evidence" value="ECO:0007669"/>
    <property type="project" value="TreeGrafter"/>
</dbReference>
<dbReference type="Pfam" id="PF00270">
    <property type="entry name" value="DEAD"/>
    <property type="match status" value="1"/>
</dbReference>
<reference evidence="4" key="1">
    <citation type="journal article" date="2017" name="bioRxiv">
        <title>Comparative analysis of the genomes of Stylophora pistillata and Acropora digitifera provides evidence for extensive differences between species of corals.</title>
        <authorList>
            <person name="Voolstra C.R."/>
            <person name="Li Y."/>
            <person name="Liew Y.J."/>
            <person name="Baumgarten S."/>
            <person name="Zoccola D."/>
            <person name="Flot J.-F."/>
            <person name="Tambutte S."/>
            <person name="Allemand D."/>
            <person name="Aranda M."/>
        </authorList>
    </citation>
    <scope>NUCLEOTIDE SEQUENCE [LARGE SCALE GENOMIC DNA]</scope>
</reference>
<name>A0A2B4R8E2_STYPI</name>
<accession>A0A2B4R8E2</accession>
<evidence type="ECO:0000313" key="4">
    <source>
        <dbReference type="Proteomes" id="UP000225706"/>
    </source>
</evidence>
<dbReference type="PANTHER" id="PTHR13710:SF120">
    <property type="entry name" value="BIFUNCTIONAL 3'-5' EXONUCLEASE_ATP-DEPENDENT HELICASE WRN"/>
    <property type="match status" value="1"/>
</dbReference>
<evidence type="ECO:0000259" key="2">
    <source>
        <dbReference type="PROSITE" id="PS51192"/>
    </source>
</evidence>
<dbReference type="InterPro" id="IPR027417">
    <property type="entry name" value="P-loop_NTPase"/>
</dbReference>
<comment type="similarity">
    <text evidence="1">Belongs to the helicase family. RecQ subfamily.</text>
</comment>
<dbReference type="GO" id="GO:0000723">
    <property type="term" value="P:telomere maintenance"/>
    <property type="evidence" value="ECO:0007669"/>
    <property type="project" value="TreeGrafter"/>
</dbReference>
<dbReference type="OrthoDB" id="5987219at2759"/>
<dbReference type="PANTHER" id="PTHR13710">
    <property type="entry name" value="DNA HELICASE RECQ FAMILY MEMBER"/>
    <property type="match status" value="1"/>
</dbReference>
<gene>
    <name evidence="3" type="primary">wrn</name>
    <name evidence="3" type="ORF">AWC38_SpisGene22845</name>
</gene>
<dbReference type="GO" id="GO:0005654">
    <property type="term" value="C:nucleoplasm"/>
    <property type="evidence" value="ECO:0007669"/>
    <property type="project" value="TreeGrafter"/>
</dbReference>